<gene>
    <name evidence="2" type="ORF">K450DRAFT_277966</name>
</gene>
<dbReference type="Proteomes" id="UP001206595">
    <property type="component" value="Unassembled WGS sequence"/>
</dbReference>
<reference evidence="2" key="2">
    <citation type="journal article" date="2022" name="Proc. Natl. Acad. Sci. U.S.A.">
        <title>Diploid-dominant life cycles characterize the early evolution of Fungi.</title>
        <authorList>
            <person name="Amses K.R."/>
            <person name="Simmons D.R."/>
            <person name="Longcore J.E."/>
            <person name="Mondo S.J."/>
            <person name="Seto K."/>
            <person name="Jeronimo G.H."/>
            <person name="Bonds A.E."/>
            <person name="Quandt C.A."/>
            <person name="Davis W.J."/>
            <person name="Chang Y."/>
            <person name="Federici B.A."/>
            <person name="Kuo A."/>
            <person name="LaButti K."/>
            <person name="Pangilinan J."/>
            <person name="Andreopoulos W."/>
            <person name="Tritt A."/>
            <person name="Riley R."/>
            <person name="Hundley H."/>
            <person name="Johnson J."/>
            <person name="Lipzen A."/>
            <person name="Barry K."/>
            <person name="Lang B.F."/>
            <person name="Cuomo C.A."/>
            <person name="Buchler N.E."/>
            <person name="Grigoriev I.V."/>
            <person name="Spatafora J.W."/>
            <person name="Stajich J.E."/>
            <person name="James T.Y."/>
        </authorList>
    </citation>
    <scope>NUCLEOTIDE SEQUENCE</scope>
    <source>
        <strain evidence="2">AG</strain>
    </source>
</reference>
<dbReference type="InterPro" id="IPR005152">
    <property type="entry name" value="Lipase_secreted"/>
</dbReference>
<reference evidence="2" key="1">
    <citation type="submission" date="2021-06" db="EMBL/GenBank/DDBJ databases">
        <authorList>
            <consortium name="DOE Joint Genome Institute"/>
            <person name="Mondo S.J."/>
            <person name="Amses K.R."/>
            <person name="Simmons D.R."/>
            <person name="Longcore J.E."/>
            <person name="Seto K."/>
            <person name="Alves G.H."/>
            <person name="Bonds A.E."/>
            <person name="Quandt C.A."/>
            <person name="Davis W.J."/>
            <person name="Chang Y."/>
            <person name="Letcher P.M."/>
            <person name="Powell M.J."/>
            <person name="Kuo A."/>
            <person name="Labutti K."/>
            <person name="Pangilinan J."/>
            <person name="Andreopoulos W."/>
            <person name="Tritt A."/>
            <person name="Riley R."/>
            <person name="Hundley H."/>
            <person name="Johnson J."/>
            <person name="Lipzen A."/>
            <person name="Barry K."/>
            <person name="Berbee M.L."/>
            <person name="Buchler N.E."/>
            <person name="Grigoriev I.V."/>
            <person name="Spatafora J.W."/>
            <person name="Stajich J.E."/>
            <person name="James T.Y."/>
        </authorList>
    </citation>
    <scope>NUCLEOTIDE SEQUENCE</scope>
    <source>
        <strain evidence="2">AG</strain>
    </source>
</reference>
<sequence length="523" mass="55158">MDSIALRLETEIYLLVLSSRLSPSRKPHATQLRLSGGKEEVNYKEGYPPPVSPQQVKDKKVSISFCSGTCPVLISFHSLPKHALLSVGLWLSATSPSEAAPLKRAAVIPENDAFYTPPAGYESAALGTVLKTRPVPNSLAAFSLLPQNIAAAWQILYRTSDSSGNAQATVTTVIEPHNANASRVLSYQVAEDSAWEACAPSYVLQKGSSLSGVATQAELLVMDAALSRGWYVVTPDYEGPNASFTAGLQAGHATLDSIRAVLASTNVTGIKANADVALWGYSGGALASGWAAELQPSYAPELRIIGAALGGTPVDLNATLNAVNKGPFVGLVPAGILGLASQYPDLAAYVDSVLIPSKKANFYKAKSQCLAADIIQFLGQDFNSYVNTTNFLNSPIATKVLTENHMGKFVPKIPLHMYHAINDEIVPFAPAKALYSQYCSQGASIQFVADELSEHVILLITGAADAILWLQDRFNGVTAATGCSNRTTATSALDPGALPVFGELLFNDLGALVGLPIGPLSIT</sequence>
<dbReference type="RefSeq" id="XP_051447662.1">
    <property type="nucleotide sequence ID" value="XM_051593277.1"/>
</dbReference>
<proteinExistence type="predicted"/>
<accession>A0AAD5EEZ1</accession>
<dbReference type="GeneID" id="75918619"/>
<keyword evidence="3" id="KW-1185">Reference proteome</keyword>
<dbReference type="AlphaFoldDB" id="A0AAD5EEZ1"/>
<evidence type="ECO:0000256" key="1">
    <source>
        <dbReference type="ARBA" id="ARBA00022801"/>
    </source>
</evidence>
<comment type="caution">
    <text evidence="2">The sequence shown here is derived from an EMBL/GenBank/DDBJ whole genome shotgun (WGS) entry which is preliminary data.</text>
</comment>
<dbReference type="GO" id="GO:0016042">
    <property type="term" value="P:lipid catabolic process"/>
    <property type="evidence" value="ECO:0007669"/>
    <property type="project" value="InterPro"/>
</dbReference>
<evidence type="ECO:0000313" key="2">
    <source>
        <dbReference type="EMBL" id="KAI8582658.1"/>
    </source>
</evidence>
<dbReference type="InterPro" id="IPR029058">
    <property type="entry name" value="AB_hydrolase_fold"/>
</dbReference>
<dbReference type="PANTHER" id="PTHR34853">
    <property type="match status" value="1"/>
</dbReference>
<organism evidence="2 3">
    <name type="scientific">Umbelopsis ramanniana AG</name>
    <dbReference type="NCBI Taxonomy" id="1314678"/>
    <lineage>
        <taxon>Eukaryota</taxon>
        <taxon>Fungi</taxon>
        <taxon>Fungi incertae sedis</taxon>
        <taxon>Mucoromycota</taxon>
        <taxon>Mucoromycotina</taxon>
        <taxon>Umbelopsidomycetes</taxon>
        <taxon>Umbelopsidales</taxon>
        <taxon>Umbelopsidaceae</taxon>
        <taxon>Umbelopsis</taxon>
    </lineage>
</organism>
<evidence type="ECO:0000313" key="3">
    <source>
        <dbReference type="Proteomes" id="UP001206595"/>
    </source>
</evidence>
<dbReference type="PANTHER" id="PTHR34853:SF5">
    <property type="entry name" value="LIP-DOMAIN-CONTAINING PROTEIN-RELATED"/>
    <property type="match status" value="1"/>
</dbReference>
<name>A0AAD5EEZ1_UMBRA</name>
<dbReference type="EMBL" id="MU620899">
    <property type="protein sequence ID" value="KAI8582658.1"/>
    <property type="molecule type" value="Genomic_DNA"/>
</dbReference>
<evidence type="ECO:0008006" key="4">
    <source>
        <dbReference type="Google" id="ProtNLM"/>
    </source>
</evidence>
<keyword evidence="1" id="KW-0378">Hydrolase</keyword>
<dbReference type="Gene3D" id="3.40.50.1820">
    <property type="entry name" value="alpha/beta hydrolase"/>
    <property type="match status" value="1"/>
</dbReference>
<dbReference type="Gene3D" id="1.10.260.130">
    <property type="match status" value="1"/>
</dbReference>
<protein>
    <recommendedName>
        <fullName evidence="4">Triacylglycerol lipase</fullName>
    </recommendedName>
</protein>
<dbReference type="Pfam" id="PF03583">
    <property type="entry name" value="LIP"/>
    <property type="match status" value="1"/>
</dbReference>
<dbReference type="GO" id="GO:0004806">
    <property type="term" value="F:triacylglycerol lipase activity"/>
    <property type="evidence" value="ECO:0007669"/>
    <property type="project" value="InterPro"/>
</dbReference>
<dbReference type="SUPFAM" id="SSF53474">
    <property type="entry name" value="alpha/beta-Hydrolases"/>
    <property type="match status" value="1"/>
</dbReference>